<dbReference type="Proteomes" id="UP000070400">
    <property type="component" value="Unassembled WGS sequence"/>
</dbReference>
<dbReference type="InterPro" id="IPR036188">
    <property type="entry name" value="FAD/NAD-bd_sf"/>
</dbReference>
<proteinExistence type="predicted"/>
<comment type="caution">
    <text evidence="1">The sequence shown here is derived from an EMBL/GenBank/DDBJ whole genome shotgun (WGS) entry which is preliminary data.</text>
</comment>
<evidence type="ECO:0000313" key="1">
    <source>
        <dbReference type="EMBL" id="KXB02292.1"/>
    </source>
</evidence>
<dbReference type="EMBL" id="LHXX01000019">
    <property type="protein sequence ID" value="KXB02292.1"/>
    <property type="molecule type" value="Genomic_DNA"/>
</dbReference>
<keyword evidence="2" id="KW-1185">Reference proteome</keyword>
<accession>A0A133V772</accession>
<dbReference type="AlphaFoldDB" id="A0A133V772"/>
<name>A0A133V772_9EURY</name>
<gene>
    <name evidence="1" type="ORF">AKJ43_02100</name>
</gene>
<evidence type="ECO:0000313" key="2">
    <source>
        <dbReference type="Proteomes" id="UP000070400"/>
    </source>
</evidence>
<organism evidence="1 2">
    <name type="scientific">candidate division MSBL1 archaeon SCGC-AAA261D19</name>
    <dbReference type="NCBI Taxonomy" id="1698273"/>
    <lineage>
        <taxon>Archaea</taxon>
        <taxon>Methanobacteriati</taxon>
        <taxon>Methanobacteriota</taxon>
        <taxon>candidate division MSBL1</taxon>
    </lineage>
</organism>
<dbReference type="Gene3D" id="3.50.50.60">
    <property type="entry name" value="FAD/NAD(P)-binding domain"/>
    <property type="match status" value="1"/>
</dbReference>
<sequence length="111" mass="12236">MASLLLGGGIYPAIVSGKVAGEYVVEDKANEFNGRINERMGKWFWLQDISREILGCVDGHDLDKALSIVKEYGASSVCMSKEARRLLSSLGRKIPSLFLKDVRNIFRSVGS</sequence>
<protein>
    <submittedName>
        <fullName evidence="1">Uncharacterized protein</fullName>
    </submittedName>
</protein>
<reference evidence="1 2" key="1">
    <citation type="journal article" date="2016" name="Sci. Rep.">
        <title>Metabolic traits of an uncultured archaeal lineage -MSBL1- from brine pools of the Red Sea.</title>
        <authorList>
            <person name="Mwirichia R."/>
            <person name="Alam I."/>
            <person name="Rashid M."/>
            <person name="Vinu M."/>
            <person name="Ba-Alawi W."/>
            <person name="Anthony Kamau A."/>
            <person name="Kamanda Ngugi D."/>
            <person name="Goker M."/>
            <person name="Klenk H.P."/>
            <person name="Bajic V."/>
            <person name="Stingl U."/>
        </authorList>
    </citation>
    <scope>NUCLEOTIDE SEQUENCE [LARGE SCALE GENOMIC DNA]</scope>
    <source>
        <strain evidence="1">SCGC-AAA261D19</strain>
    </source>
</reference>